<dbReference type="Proteomes" id="UP000694414">
    <property type="component" value="Unplaced"/>
</dbReference>
<dbReference type="Ensembl" id="ENSPSMT00000015113.1">
    <property type="protein sequence ID" value="ENSPSMP00000012973.1"/>
    <property type="gene ID" value="ENSPSMG00000009339.1"/>
</dbReference>
<organism evidence="2 3">
    <name type="scientific">Prolemur simus</name>
    <name type="common">Greater bamboo lemur</name>
    <name type="synonym">Hapalemur simus</name>
    <dbReference type="NCBI Taxonomy" id="1328070"/>
    <lineage>
        <taxon>Eukaryota</taxon>
        <taxon>Metazoa</taxon>
        <taxon>Chordata</taxon>
        <taxon>Craniata</taxon>
        <taxon>Vertebrata</taxon>
        <taxon>Euteleostomi</taxon>
        <taxon>Mammalia</taxon>
        <taxon>Eutheria</taxon>
        <taxon>Euarchontoglires</taxon>
        <taxon>Primates</taxon>
        <taxon>Strepsirrhini</taxon>
        <taxon>Lemuriformes</taxon>
        <taxon>Lemuridae</taxon>
        <taxon>Prolemur</taxon>
    </lineage>
</organism>
<feature type="region of interest" description="Disordered" evidence="1">
    <location>
        <begin position="73"/>
        <end position="111"/>
    </location>
</feature>
<reference evidence="2" key="1">
    <citation type="submission" date="2025-08" db="UniProtKB">
        <authorList>
            <consortium name="Ensembl"/>
        </authorList>
    </citation>
    <scope>IDENTIFICATION</scope>
</reference>
<evidence type="ECO:0000313" key="2">
    <source>
        <dbReference type="Ensembl" id="ENSPSMP00000012973.1"/>
    </source>
</evidence>
<name>A0A8C8ZFH6_PROSS</name>
<reference evidence="2" key="2">
    <citation type="submission" date="2025-09" db="UniProtKB">
        <authorList>
            <consortium name="Ensembl"/>
        </authorList>
    </citation>
    <scope>IDENTIFICATION</scope>
</reference>
<dbReference type="AlphaFoldDB" id="A0A8C8ZFH6"/>
<accession>A0A8C8ZFH6</accession>
<protein>
    <submittedName>
        <fullName evidence="2">Uncharacterized protein</fullName>
    </submittedName>
</protein>
<evidence type="ECO:0000256" key="1">
    <source>
        <dbReference type="SAM" id="MobiDB-lite"/>
    </source>
</evidence>
<keyword evidence="3" id="KW-1185">Reference proteome</keyword>
<sequence>MPGTRPMRRTIMCRRLLPVNIFTALPMVVLSRLSPFTSVILSPTHRPARSAPEDGGGWHGALGERVSRVTLSLPHQPGLSGVKTELPQSESGQCPSPGPWIVGLHGGTKVR</sequence>
<proteinExistence type="predicted"/>
<evidence type="ECO:0000313" key="3">
    <source>
        <dbReference type="Proteomes" id="UP000694414"/>
    </source>
</evidence>
<dbReference type="GeneTree" id="ENSGT00990000203892"/>